<gene>
    <name evidence="1" type="ORF">MPRF_56660</name>
</gene>
<dbReference type="AlphaFoldDB" id="A0A7I7UBZ8"/>
<accession>A0A7I7UBZ8</accession>
<sequence length="91" mass="9937">MVFVRGEKRGADSLKVGRALFDYKAVYNYMICSFEAYFFEHQIDPVEAEGVFGPKQIHIGSAKARSVTNDDASFACVNSPKTADVVSIGAP</sequence>
<organism evidence="1 2">
    <name type="scientific">Mycolicibacterium parafortuitum</name>
    <name type="common">Mycobacterium parafortuitum</name>
    <dbReference type="NCBI Taxonomy" id="39692"/>
    <lineage>
        <taxon>Bacteria</taxon>
        <taxon>Bacillati</taxon>
        <taxon>Actinomycetota</taxon>
        <taxon>Actinomycetes</taxon>
        <taxon>Mycobacteriales</taxon>
        <taxon>Mycobacteriaceae</taxon>
        <taxon>Mycolicibacterium</taxon>
    </lineage>
</organism>
<name>A0A7I7UBZ8_MYCPF</name>
<proteinExistence type="predicted"/>
<evidence type="ECO:0000313" key="2">
    <source>
        <dbReference type="Proteomes" id="UP000466554"/>
    </source>
</evidence>
<reference evidence="1 2" key="1">
    <citation type="journal article" date="2019" name="Emerg. Microbes Infect.">
        <title>Comprehensive subspecies identification of 175 nontuberculous mycobacteria species based on 7547 genomic profiles.</title>
        <authorList>
            <person name="Matsumoto Y."/>
            <person name="Kinjo T."/>
            <person name="Motooka D."/>
            <person name="Nabeya D."/>
            <person name="Jung N."/>
            <person name="Uechi K."/>
            <person name="Horii T."/>
            <person name="Iida T."/>
            <person name="Fujita J."/>
            <person name="Nakamura S."/>
        </authorList>
    </citation>
    <scope>NUCLEOTIDE SEQUENCE [LARGE SCALE GENOMIC DNA]</scope>
    <source>
        <strain evidence="1 2">JCM 6367</strain>
    </source>
</reference>
<dbReference type="Proteomes" id="UP000466554">
    <property type="component" value="Chromosome"/>
</dbReference>
<protein>
    <submittedName>
        <fullName evidence="1">Uncharacterized protein</fullName>
    </submittedName>
</protein>
<evidence type="ECO:0000313" key="1">
    <source>
        <dbReference type="EMBL" id="BBY78767.1"/>
    </source>
</evidence>
<dbReference type="EMBL" id="AP022598">
    <property type="protein sequence ID" value="BBY78767.1"/>
    <property type="molecule type" value="Genomic_DNA"/>
</dbReference>